<evidence type="ECO:0000313" key="2">
    <source>
        <dbReference type="EMBL" id="KGN49860.1"/>
    </source>
</evidence>
<accession>A0A0A0KJF7</accession>
<reference evidence="2 3" key="2">
    <citation type="journal article" date="2009" name="PLoS ONE">
        <title>An integrated genetic and cytogenetic map of the cucumber genome.</title>
        <authorList>
            <person name="Ren Y."/>
            <person name="Zhang Z."/>
            <person name="Liu J."/>
            <person name="Staub J.E."/>
            <person name="Han Y."/>
            <person name="Cheng Z."/>
            <person name="Li X."/>
            <person name="Lu J."/>
            <person name="Miao H."/>
            <person name="Kang H."/>
            <person name="Xie B."/>
            <person name="Gu X."/>
            <person name="Wang X."/>
            <person name="Du Y."/>
            <person name="Jin W."/>
            <person name="Huang S."/>
        </authorList>
    </citation>
    <scope>NUCLEOTIDE SEQUENCE [LARGE SCALE GENOMIC DNA]</scope>
    <source>
        <strain evidence="3">cv. 9930</strain>
    </source>
</reference>
<dbReference type="Gramene" id="KGN49860">
    <property type="protein sequence ID" value="KGN49860"/>
    <property type="gene ID" value="Csa_5G139380"/>
</dbReference>
<name>A0A0A0KJF7_CUCSA</name>
<feature type="region of interest" description="Disordered" evidence="1">
    <location>
        <begin position="1"/>
        <end position="21"/>
    </location>
</feature>
<reference evidence="2 3" key="4">
    <citation type="journal article" date="2011" name="BMC Genomics">
        <title>RNA-Seq improves annotation of protein-coding genes in the cucumber genome.</title>
        <authorList>
            <person name="Li Z."/>
            <person name="Zhang Z."/>
            <person name="Yan P."/>
            <person name="Huang S."/>
            <person name="Fei Z."/>
            <person name="Lin K."/>
        </authorList>
    </citation>
    <scope>NUCLEOTIDE SEQUENCE [LARGE SCALE GENOMIC DNA]</scope>
    <source>
        <strain evidence="3">cv. 9930</strain>
    </source>
</reference>
<reference evidence="2 3" key="1">
    <citation type="journal article" date="2009" name="Nat. Genet.">
        <title>The genome of the cucumber, Cucumis sativus L.</title>
        <authorList>
            <person name="Huang S."/>
            <person name="Li R."/>
            <person name="Zhang Z."/>
            <person name="Li L."/>
            <person name="Gu X."/>
            <person name="Fan W."/>
            <person name="Lucas W.J."/>
            <person name="Wang X."/>
            <person name="Xie B."/>
            <person name="Ni P."/>
            <person name="Ren Y."/>
            <person name="Zhu H."/>
            <person name="Li J."/>
            <person name="Lin K."/>
            <person name="Jin W."/>
            <person name="Fei Z."/>
            <person name="Li G."/>
            <person name="Staub J."/>
            <person name="Kilian A."/>
            <person name="van der Vossen E.A."/>
            <person name="Wu Y."/>
            <person name="Guo J."/>
            <person name="He J."/>
            <person name="Jia Z."/>
            <person name="Ren Y."/>
            <person name="Tian G."/>
            <person name="Lu Y."/>
            <person name="Ruan J."/>
            <person name="Qian W."/>
            <person name="Wang M."/>
            <person name="Huang Q."/>
            <person name="Li B."/>
            <person name="Xuan Z."/>
            <person name="Cao J."/>
            <person name="Asan"/>
            <person name="Wu Z."/>
            <person name="Zhang J."/>
            <person name="Cai Q."/>
            <person name="Bai Y."/>
            <person name="Zhao B."/>
            <person name="Han Y."/>
            <person name="Li Y."/>
            <person name="Li X."/>
            <person name="Wang S."/>
            <person name="Shi Q."/>
            <person name="Liu S."/>
            <person name="Cho W.K."/>
            <person name="Kim J.Y."/>
            <person name="Xu Y."/>
            <person name="Heller-Uszynska K."/>
            <person name="Miao H."/>
            <person name="Cheng Z."/>
            <person name="Zhang S."/>
            <person name="Wu J."/>
            <person name="Yang Y."/>
            <person name="Kang H."/>
            <person name="Li M."/>
            <person name="Liang H."/>
            <person name="Ren X."/>
            <person name="Shi Z."/>
            <person name="Wen M."/>
            <person name="Jian M."/>
            <person name="Yang H."/>
            <person name="Zhang G."/>
            <person name="Yang Z."/>
            <person name="Chen R."/>
            <person name="Liu S."/>
            <person name="Li J."/>
            <person name="Ma L."/>
            <person name="Liu H."/>
            <person name="Zhou Y."/>
            <person name="Zhao J."/>
            <person name="Fang X."/>
            <person name="Li G."/>
            <person name="Fang L."/>
            <person name="Li Y."/>
            <person name="Liu D."/>
            <person name="Zheng H."/>
            <person name="Zhang Y."/>
            <person name="Qin N."/>
            <person name="Li Z."/>
            <person name="Yang G."/>
            <person name="Yang S."/>
            <person name="Bolund L."/>
            <person name="Kristiansen K."/>
            <person name="Zheng H."/>
            <person name="Li S."/>
            <person name="Zhang X."/>
            <person name="Yang H."/>
            <person name="Wang J."/>
            <person name="Sun R."/>
            <person name="Zhang B."/>
            <person name="Jiang S."/>
            <person name="Wang J."/>
            <person name="Du Y."/>
            <person name="Li S."/>
        </authorList>
    </citation>
    <scope>NUCLEOTIDE SEQUENCE [LARGE SCALE GENOMIC DNA]</scope>
    <source>
        <strain evidence="3">cv. 9930</strain>
    </source>
</reference>
<evidence type="ECO:0000256" key="1">
    <source>
        <dbReference type="SAM" id="MobiDB-lite"/>
    </source>
</evidence>
<dbReference type="PANTHER" id="PTHR34371:SF6">
    <property type="entry name" value="MEMBRANE-ASSOCIATED KINASE REGULATOR 6"/>
    <property type="match status" value="1"/>
</dbReference>
<proteinExistence type="predicted"/>
<dbReference type="InterPro" id="IPR007789">
    <property type="entry name" value="DUF688"/>
</dbReference>
<dbReference type="Proteomes" id="UP000029981">
    <property type="component" value="Chromosome 5"/>
</dbReference>
<organism evidence="2 3">
    <name type="scientific">Cucumis sativus</name>
    <name type="common">Cucumber</name>
    <dbReference type="NCBI Taxonomy" id="3659"/>
    <lineage>
        <taxon>Eukaryota</taxon>
        <taxon>Viridiplantae</taxon>
        <taxon>Streptophyta</taxon>
        <taxon>Embryophyta</taxon>
        <taxon>Tracheophyta</taxon>
        <taxon>Spermatophyta</taxon>
        <taxon>Magnoliopsida</taxon>
        <taxon>eudicotyledons</taxon>
        <taxon>Gunneridae</taxon>
        <taxon>Pentapetalae</taxon>
        <taxon>rosids</taxon>
        <taxon>fabids</taxon>
        <taxon>Cucurbitales</taxon>
        <taxon>Cucurbitaceae</taxon>
        <taxon>Benincaseae</taxon>
        <taxon>Cucumis</taxon>
    </lineage>
</organism>
<dbReference type="OMA" id="GHEGSCN"/>
<dbReference type="AlphaFoldDB" id="A0A0A0KJF7"/>
<dbReference type="Pfam" id="PF05097">
    <property type="entry name" value="DUF688"/>
    <property type="match status" value="1"/>
</dbReference>
<reference evidence="2 3" key="3">
    <citation type="journal article" date="2010" name="BMC Genomics">
        <title>Transcriptome sequencing and comparative analysis of cucumber flowers with different sex types.</title>
        <authorList>
            <person name="Guo S."/>
            <person name="Zheng Y."/>
            <person name="Joung J.G."/>
            <person name="Liu S."/>
            <person name="Zhang Z."/>
            <person name="Crasta O.R."/>
            <person name="Sobral B.W."/>
            <person name="Xu Y."/>
            <person name="Huang S."/>
            <person name="Fei Z."/>
        </authorList>
    </citation>
    <scope>NUCLEOTIDE SEQUENCE [LARGE SCALE GENOMIC DNA]</scope>
    <source>
        <strain evidence="3">cv. 9930</strain>
    </source>
</reference>
<evidence type="ECO:0000313" key="3">
    <source>
        <dbReference type="Proteomes" id="UP000029981"/>
    </source>
</evidence>
<protein>
    <submittedName>
        <fullName evidence="2">Uncharacterized protein</fullName>
    </submittedName>
</protein>
<dbReference type="OrthoDB" id="1934555at2759"/>
<keyword evidence="3" id="KW-1185">Reference proteome</keyword>
<feature type="compositionally biased region" description="Low complexity" evidence="1">
    <location>
        <begin position="11"/>
        <end position="21"/>
    </location>
</feature>
<dbReference type="EMBL" id="CM002926">
    <property type="protein sequence ID" value="KGN49860.1"/>
    <property type="molecule type" value="Genomic_DNA"/>
</dbReference>
<gene>
    <name evidence="2" type="ORF">Csa_5G139380</name>
</gene>
<dbReference type="KEGG" id="csv:105435423"/>
<sequence>MCSEPPHSTHHPPTSTPTLPLSWLPVLEPPWMPTPPRLTLVSVPFLWEEAPGKPRRPSAASKVLWQVPVVAAGKLPPPPRLLKNEVVKQSNNLASPTRVVEGDDQRGGVVVGSKRWGSFRMCDSNGSGRFRRGRSASSSSLSLSSYATSHFLVNIYESFKQIVPWRRRRTR</sequence>
<dbReference type="PANTHER" id="PTHR34371">
    <property type="entry name" value="OS01G0551000 PROTEIN"/>
    <property type="match status" value="1"/>
</dbReference>